<gene>
    <name evidence="1" type="ORF">SAMN04244573_03919</name>
</gene>
<organism evidence="1 2">
    <name type="scientific">Azotobacter beijerinckii</name>
    <dbReference type="NCBI Taxonomy" id="170623"/>
    <lineage>
        <taxon>Bacteria</taxon>
        <taxon>Pseudomonadati</taxon>
        <taxon>Pseudomonadota</taxon>
        <taxon>Gammaproteobacteria</taxon>
        <taxon>Pseudomonadales</taxon>
        <taxon>Pseudomonadaceae</taxon>
        <taxon>Azotobacter</taxon>
    </lineage>
</organism>
<name>A0A1H9QG40_9GAMM</name>
<dbReference type="AlphaFoldDB" id="A0A1H9QG40"/>
<dbReference type="EMBL" id="FOFJ01000065">
    <property type="protein sequence ID" value="SER59370.1"/>
    <property type="molecule type" value="Genomic_DNA"/>
</dbReference>
<protein>
    <submittedName>
        <fullName evidence="1">Uncharacterized protein</fullName>
    </submittedName>
</protein>
<evidence type="ECO:0000313" key="1">
    <source>
        <dbReference type="EMBL" id="SER59370.1"/>
    </source>
</evidence>
<evidence type="ECO:0000313" key="2">
    <source>
        <dbReference type="Proteomes" id="UP000199267"/>
    </source>
</evidence>
<sequence>MAPRPALYVSTSGLCNRDFEKQKTLRGLALKRRSHIKKHRRKAGVRGCAVRLPSIDRGTASPRGCRCGSFDFADLLFFVRLPVRNANGLAGPGKHVQQGG</sequence>
<reference evidence="1 2" key="1">
    <citation type="submission" date="2016-10" db="EMBL/GenBank/DDBJ databases">
        <authorList>
            <person name="de Groot N.N."/>
        </authorList>
    </citation>
    <scope>NUCLEOTIDE SEQUENCE [LARGE SCALE GENOMIC DNA]</scope>
    <source>
        <strain evidence="1 2">DSM 378</strain>
    </source>
</reference>
<dbReference type="Proteomes" id="UP000199267">
    <property type="component" value="Unassembled WGS sequence"/>
</dbReference>
<proteinExistence type="predicted"/>
<accession>A0A1H9QG40</accession>